<sequence length="162" mass="18042">MSLTRLGNLCAHLQNVTRVNLATTAIPYSRMHLEVASHLYKQGFITSVQKGSLNGPDLKPVDVTPDNIASRRLWLGLKYRGTDSVIRKVSLISKPSRRIILDHDQLKLLAAGKSVREIKPLQPSELVLVKVDTTKRNFSYEILDLAEAIERGGSGEVLCRIK</sequence>
<keyword evidence="2" id="KW-0689">Ribosomal protein</keyword>
<evidence type="ECO:0000313" key="5">
    <source>
        <dbReference type="Proteomes" id="UP000009328"/>
    </source>
</evidence>
<dbReference type="AlphaFoldDB" id="K0KNY7"/>
<comment type="similarity">
    <text evidence="1">Belongs to the universal ribosomal protein uS8 family.</text>
</comment>
<dbReference type="eggNOG" id="ENOG502RXRN">
    <property type="taxonomic scope" value="Eukaryota"/>
</dbReference>
<dbReference type="SUPFAM" id="SSF56047">
    <property type="entry name" value="Ribosomal protein S8"/>
    <property type="match status" value="1"/>
</dbReference>
<name>K0KNY7_WICCF</name>
<gene>
    <name evidence="4" type="ORF">BN7_4249</name>
</gene>
<evidence type="ECO:0008006" key="6">
    <source>
        <dbReference type="Google" id="ProtNLM"/>
    </source>
</evidence>
<evidence type="ECO:0000313" key="4">
    <source>
        <dbReference type="EMBL" id="CCH44681.1"/>
    </source>
</evidence>
<dbReference type="Proteomes" id="UP000009328">
    <property type="component" value="Unassembled WGS sequence"/>
</dbReference>
<dbReference type="EMBL" id="CAIF01000151">
    <property type="protein sequence ID" value="CCH44681.1"/>
    <property type="molecule type" value="Genomic_DNA"/>
</dbReference>
<dbReference type="STRING" id="1206466.K0KNY7"/>
<keyword evidence="5" id="KW-1185">Reference proteome</keyword>
<dbReference type="GO" id="GO:1990904">
    <property type="term" value="C:ribonucleoprotein complex"/>
    <property type="evidence" value="ECO:0007669"/>
    <property type="project" value="UniProtKB-KW"/>
</dbReference>
<proteinExistence type="inferred from homology"/>
<evidence type="ECO:0000256" key="2">
    <source>
        <dbReference type="ARBA" id="ARBA00022980"/>
    </source>
</evidence>
<dbReference type="GO" id="GO:0006412">
    <property type="term" value="P:translation"/>
    <property type="evidence" value="ECO:0007669"/>
    <property type="project" value="InterPro"/>
</dbReference>
<dbReference type="Pfam" id="PF00410">
    <property type="entry name" value="Ribosomal_S8"/>
    <property type="match status" value="1"/>
</dbReference>
<dbReference type="InParanoid" id="K0KNY7"/>
<evidence type="ECO:0000256" key="1">
    <source>
        <dbReference type="ARBA" id="ARBA00006471"/>
    </source>
</evidence>
<dbReference type="InterPro" id="IPR000630">
    <property type="entry name" value="Ribosomal_uS8"/>
</dbReference>
<organism evidence="4 5">
    <name type="scientific">Wickerhamomyces ciferrii (strain ATCC 14091 / BCRC 22168 / CBS 111 / JCM 3599 / NBRC 0793 / NRRL Y-1031 F-60-10)</name>
    <name type="common">Yeast</name>
    <name type="synonym">Pichia ciferrii</name>
    <dbReference type="NCBI Taxonomy" id="1206466"/>
    <lineage>
        <taxon>Eukaryota</taxon>
        <taxon>Fungi</taxon>
        <taxon>Dikarya</taxon>
        <taxon>Ascomycota</taxon>
        <taxon>Saccharomycotina</taxon>
        <taxon>Saccharomycetes</taxon>
        <taxon>Phaffomycetales</taxon>
        <taxon>Wickerhamomycetaceae</taxon>
        <taxon>Wickerhamomyces</taxon>
    </lineage>
</organism>
<dbReference type="Gene3D" id="3.30.1370.30">
    <property type="match status" value="1"/>
</dbReference>
<dbReference type="FunFam" id="3.30.1370.30:FF:000006">
    <property type="entry name" value="40S ribosomal protein S8"/>
    <property type="match status" value="1"/>
</dbReference>
<dbReference type="HOGENOM" id="CLU_107213_0_0_1"/>
<comment type="caution">
    <text evidence="4">The sequence shown here is derived from an EMBL/GenBank/DDBJ whole genome shotgun (WGS) entry which is preliminary data.</text>
</comment>
<reference evidence="4 5" key="1">
    <citation type="journal article" date="2012" name="Eukaryot. Cell">
        <title>Draft genome sequence of Wickerhamomyces ciferrii NRRL Y-1031 F-60-10.</title>
        <authorList>
            <person name="Schneider J."/>
            <person name="Andrea H."/>
            <person name="Blom J."/>
            <person name="Jaenicke S."/>
            <person name="Ruckert C."/>
            <person name="Schorsch C."/>
            <person name="Szczepanowski R."/>
            <person name="Farwick M."/>
            <person name="Goesmann A."/>
            <person name="Puhler A."/>
            <person name="Schaffer S."/>
            <person name="Tauch A."/>
            <person name="Kohler T."/>
            <person name="Brinkrolf K."/>
        </authorList>
    </citation>
    <scope>NUCLEOTIDE SEQUENCE [LARGE SCALE GENOMIC DNA]</scope>
    <source>
        <strain evidence="5">ATCC 14091 / BCRC 22168 / CBS 111 / JCM 3599 / NBRC 0793 / NRRL Y-1031 F-60-10</strain>
    </source>
</reference>
<accession>K0KNY7</accession>
<evidence type="ECO:0000256" key="3">
    <source>
        <dbReference type="ARBA" id="ARBA00023274"/>
    </source>
</evidence>
<keyword evidence="3" id="KW-0687">Ribonucleoprotein</keyword>
<protein>
    <recommendedName>
        <fullName evidence="6">37S ribosomal protein S8, mitochondrial</fullName>
    </recommendedName>
</protein>
<dbReference type="GO" id="GO:0005840">
    <property type="term" value="C:ribosome"/>
    <property type="evidence" value="ECO:0007669"/>
    <property type="project" value="UniProtKB-KW"/>
</dbReference>
<dbReference type="FunCoup" id="K0KNY7">
    <property type="interactions" value="105"/>
</dbReference>
<dbReference type="GO" id="GO:0003735">
    <property type="term" value="F:structural constituent of ribosome"/>
    <property type="evidence" value="ECO:0007669"/>
    <property type="project" value="InterPro"/>
</dbReference>
<dbReference type="InterPro" id="IPR035987">
    <property type="entry name" value="Ribosomal_uS8_sf"/>
</dbReference>